<accession>A0ABT3ZJT9</accession>
<dbReference type="EMBL" id="JAPMXC010000001">
    <property type="protein sequence ID" value="MCY0386789.1"/>
    <property type="molecule type" value="Genomic_DNA"/>
</dbReference>
<reference evidence="1" key="1">
    <citation type="submission" date="2022-11" db="EMBL/GenBank/DDBJ databases">
        <title>Robbsia betulipollinis sp. nov., isolated from pollen of birch (Betula pendula).</title>
        <authorList>
            <person name="Shi H."/>
            <person name="Ambika Manirajan B."/>
            <person name="Ratering S."/>
            <person name="Geissler-Plaum R."/>
            <person name="Schnell S."/>
        </authorList>
    </citation>
    <scope>NUCLEOTIDE SEQUENCE</scope>
    <source>
        <strain evidence="1">Bb-Pol-6</strain>
    </source>
</reference>
<proteinExistence type="predicted"/>
<evidence type="ECO:0000313" key="1">
    <source>
        <dbReference type="EMBL" id="MCY0386789.1"/>
    </source>
</evidence>
<comment type="caution">
    <text evidence="1">The sequence shown here is derived from an EMBL/GenBank/DDBJ whole genome shotgun (WGS) entry which is preliminary data.</text>
</comment>
<sequence>MLSAFGIVASCNVLFVAWRVWVAHRHPRDAAPRELADTAPAGHVTTTV</sequence>
<organism evidence="1 2">
    <name type="scientific">Robbsia betulipollinis</name>
    <dbReference type="NCBI Taxonomy" id="2981849"/>
    <lineage>
        <taxon>Bacteria</taxon>
        <taxon>Pseudomonadati</taxon>
        <taxon>Pseudomonadota</taxon>
        <taxon>Betaproteobacteria</taxon>
        <taxon>Burkholderiales</taxon>
        <taxon>Burkholderiaceae</taxon>
        <taxon>Robbsia</taxon>
    </lineage>
</organism>
<evidence type="ECO:0000313" key="2">
    <source>
        <dbReference type="Proteomes" id="UP001082899"/>
    </source>
</evidence>
<dbReference type="Proteomes" id="UP001082899">
    <property type="component" value="Unassembled WGS sequence"/>
</dbReference>
<protein>
    <submittedName>
        <fullName evidence="1">Uncharacterized protein</fullName>
    </submittedName>
</protein>
<gene>
    <name evidence="1" type="ORF">OVY01_05980</name>
</gene>
<dbReference type="RefSeq" id="WP_267846407.1">
    <property type="nucleotide sequence ID" value="NZ_JAPMXC010000001.1"/>
</dbReference>
<keyword evidence="2" id="KW-1185">Reference proteome</keyword>
<name>A0ABT3ZJT9_9BURK</name>